<dbReference type="Pfam" id="PF10054">
    <property type="entry name" value="DUF2291"/>
    <property type="match status" value="1"/>
</dbReference>
<dbReference type="InterPro" id="IPR014582">
    <property type="entry name" value="UCP033535_lipo"/>
</dbReference>
<evidence type="ECO:0000256" key="1">
    <source>
        <dbReference type="SAM" id="Phobius"/>
    </source>
</evidence>
<dbReference type="EMBL" id="LSFL01000044">
    <property type="protein sequence ID" value="OBY61234.1"/>
    <property type="molecule type" value="Genomic_DNA"/>
</dbReference>
<comment type="caution">
    <text evidence="2">The sequence shown here is derived from an EMBL/GenBank/DDBJ whole genome shotgun (WGS) entry which is preliminary data.</text>
</comment>
<accession>A0A1B8TNS4</accession>
<reference evidence="3" key="1">
    <citation type="submission" date="2016-02" db="EMBL/GenBank/DDBJ databases">
        <title>Paenibacillus sp. LPB0068, isolated from Crassostrea gigas.</title>
        <authorList>
            <person name="Shin S.-K."/>
            <person name="Yi H."/>
        </authorList>
    </citation>
    <scope>NUCLEOTIDE SEQUENCE [LARGE SCALE GENOMIC DNA]</scope>
    <source>
        <strain evidence="3">KCTC 23969</strain>
    </source>
</reference>
<sequence>MIMKKSNKYILGIIITAIAFYNSIYIKSLEEKLAEGTVIEFDAKSYVDGIWTLNLLPTFSTATNLNNFLNQLKQNPTATFEKESKSLGIGNIGYFKVKGEGTVLQVNENNVIIQSEDLKVEIETEFIFGNVIRDASGLFKINDYKETSDFNSISESINGRIRNDIIPSFKNKVQKGDVVTFSGAIELNKVHLDLNNLEIIPITLEIKN</sequence>
<name>A0A1B8TNS4_9FLAO</name>
<proteinExistence type="predicted"/>
<gene>
    <name evidence="2" type="ORF">LPB301_17350</name>
</gene>
<dbReference type="Gene3D" id="2.40.50.420">
    <property type="entry name" value="Envelope glycoprotein gp160, DUF2291, alpha/beta domain"/>
    <property type="match status" value="2"/>
</dbReference>
<keyword evidence="1" id="KW-1133">Transmembrane helix</keyword>
<evidence type="ECO:0008006" key="4">
    <source>
        <dbReference type="Google" id="ProtNLM"/>
    </source>
</evidence>
<dbReference type="SUPFAM" id="SSF141318">
    <property type="entry name" value="TM0957-like"/>
    <property type="match status" value="1"/>
</dbReference>
<keyword evidence="1" id="KW-0812">Transmembrane</keyword>
<protein>
    <recommendedName>
        <fullName evidence="4">DUF2291 domain-containing protein</fullName>
    </recommendedName>
</protein>
<dbReference type="AlphaFoldDB" id="A0A1B8TNS4"/>
<keyword evidence="1" id="KW-0472">Membrane</keyword>
<dbReference type="STRING" id="996801.BW723_10405"/>
<dbReference type="InterPro" id="IPR036215">
    <property type="entry name" value="TM0957-like_sf"/>
</dbReference>
<organism evidence="2 3">
    <name type="scientific">Polaribacter reichenbachii</name>
    <dbReference type="NCBI Taxonomy" id="996801"/>
    <lineage>
        <taxon>Bacteria</taxon>
        <taxon>Pseudomonadati</taxon>
        <taxon>Bacteroidota</taxon>
        <taxon>Flavobacteriia</taxon>
        <taxon>Flavobacteriales</taxon>
        <taxon>Flavobacteriaceae</taxon>
    </lineage>
</organism>
<keyword evidence="3" id="KW-1185">Reference proteome</keyword>
<dbReference type="OrthoDB" id="1425705at2"/>
<evidence type="ECO:0000313" key="2">
    <source>
        <dbReference type="EMBL" id="OBY61234.1"/>
    </source>
</evidence>
<dbReference type="Proteomes" id="UP000092612">
    <property type="component" value="Unassembled WGS sequence"/>
</dbReference>
<evidence type="ECO:0000313" key="3">
    <source>
        <dbReference type="Proteomes" id="UP000092612"/>
    </source>
</evidence>
<feature type="transmembrane region" description="Helical" evidence="1">
    <location>
        <begin position="9"/>
        <end position="26"/>
    </location>
</feature>